<proteinExistence type="predicted"/>
<dbReference type="InterPro" id="IPR026870">
    <property type="entry name" value="Zinc_ribbon_dom"/>
</dbReference>
<sequence length="217" mass="23340">MRKCSLCGAKNPDSAISCTNCGAPLYIQQQEETYTPPNQSVTPTEAQSPAQVGAQSANTPVAVVDFKRGLPIMGILSTLVFIIIVAVSSLSSGGLSYPLLAFVFILVAATLINVVGRNRSGLARIRYEFYPDSMKVEYGRGSTSIPYTEFEDIRLRGSRIIVDLKPGSQMRRIVVPQNPPVSGGSTTLYEWLSFKVNVEEENSGEDSAGQAESSPAV</sequence>
<feature type="region of interest" description="Disordered" evidence="1">
    <location>
        <begin position="34"/>
        <end position="53"/>
    </location>
</feature>
<organism evidence="4 5">
    <name type="scientific">Candidatus Marsarchaeota G2 archaeon ECH_B_SAG-C16</name>
    <dbReference type="NCBI Taxonomy" id="1978163"/>
    <lineage>
        <taxon>Archaea</taxon>
        <taxon>Candidatus Marsarchaeota</taxon>
        <taxon>Candidatus Marsarchaeota group 2</taxon>
    </lineage>
</organism>
<feature type="transmembrane region" description="Helical" evidence="2">
    <location>
        <begin position="97"/>
        <end position="116"/>
    </location>
</feature>
<evidence type="ECO:0000256" key="1">
    <source>
        <dbReference type="SAM" id="MobiDB-lite"/>
    </source>
</evidence>
<gene>
    <name evidence="4" type="ORF">B9Q09_02700</name>
</gene>
<evidence type="ECO:0000313" key="4">
    <source>
        <dbReference type="EMBL" id="PSN95903.1"/>
    </source>
</evidence>
<keyword evidence="2" id="KW-0472">Membrane</keyword>
<accession>A0A2R6BB63</accession>
<reference evidence="4 5" key="1">
    <citation type="submission" date="2017-04" db="EMBL/GenBank/DDBJ databases">
        <title>Novel microbial lineages endemic to geothermal iron-oxide mats fill important gaps in the evolutionary history of Archaea.</title>
        <authorList>
            <person name="Jay Z.J."/>
            <person name="Beam J.P."/>
            <person name="Dlakic M."/>
            <person name="Rusch D.B."/>
            <person name="Kozubal M.A."/>
            <person name="Inskeep W.P."/>
        </authorList>
    </citation>
    <scope>NUCLEOTIDE SEQUENCE [LARGE SCALE GENOMIC DNA]</scope>
    <source>
        <strain evidence="4">ECH_B_SAG-C16</strain>
    </source>
</reference>
<evidence type="ECO:0000313" key="5">
    <source>
        <dbReference type="Proteomes" id="UP000240681"/>
    </source>
</evidence>
<dbReference type="Pfam" id="PF13240">
    <property type="entry name" value="Zn_Ribbon_1"/>
    <property type="match status" value="1"/>
</dbReference>
<dbReference type="Proteomes" id="UP000240681">
    <property type="component" value="Unassembled WGS sequence"/>
</dbReference>
<evidence type="ECO:0000259" key="3">
    <source>
        <dbReference type="Pfam" id="PF13240"/>
    </source>
</evidence>
<protein>
    <recommendedName>
        <fullName evidence="3">Zinc-ribbon domain-containing protein</fullName>
    </recommendedName>
</protein>
<keyword evidence="2" id="KW-1133">Transmembrane helix</keyword>
<dbReference type="EMBL" id="NEXK01000053">
    <property type="protein sequence ID" value="PSN95903.1"/>
    <property type="molecule type" value="Genomic_DNA"/>
</dbReference>
<keyword evidence="2" id="KW-0812">Transmembrane</keyword>
<dbReference type="AlphaFoldDB" id="A0A2R6BB63"/>
<feature type="transmembrane region" description="Helical" evidence="2">
    <location>
        <begin position="70"/>
        <end position="91"/>
    </location>
</feature>
<evidence type="ECO:0000256" key="2">
    <source>
        <dbReference type="SAM" id="Phobius"/>
    </source>
</evidence>
<comment type="caution">
    <text evidence="4">The sequence shown here is derived from an EMBL/GenBank/DDBJ whole genome shotgun (WGS) entry which is preliminary data.</text>
</comment>
<name>A0A2R6BB63_9ARCH</name>
<feature type="domain" description="Zinc-ribbon" evidence="3">
    <location>
        <begin position="3"/>
        <end position="25"/>
    </location>
</feature>